<dbReference type="KEGG" id="nfr:ERS450000_06200"/>
<organism evidence="1 2">
    <name type="scientific">Nocardia farcinica</name>
    <dbReference type="NCBI Taxonomy" id="37329"/>
    <lineage>
        <taxon>Bacteria</taxon>
        <taxon>Bacillati</taxon>
        <taxon>Actinomycetota</taxon>
        <taxon>Actinomycetes</taxon>
        <taxon>Mycobacteriales</taxon>
        <taxon>Nocardiaceae</taxon>
        <taxon>Nocardia</taxon>
    </lineage>
</organism>
<evidence type="ECO:0000313" key="2">
    <source>
        <dbReference type="Proteomes" id="UP000057820"/>
    </source>
</evidence>
<gene>
    <name evidence="1" type="ORF">ERS450000_06200</name>
</gene>
<dbReference type="Proteomes" id="UP000057820">
    <property type="component" value="Plasmid 5"/>
</dbReference>
<accession>A0A0H5PB71</accession>
<reference evidence="2" key="1">
    <citation type="submission" date="2015-03" db="EMBL/GenBank/DDBJ databases">
        <authorList>
            <consortium name="Pathogen Informatics"/>
        </authorList>
    </citation>
    <scope>NUCLEOTIDE SEQUENCE [LARGE SCALE GENOMIC DNA]</scope>
    <source>
        <strain evidence="2">NCTC11134</strain>
        <plasmid evidence="2">5</plasmid>
    </source>
</reference>
<dbReference type="AlphaFoldDB" id="A0A0H5PB71"/>
<geneLocation type="plasmid" evidence="1">
    <name>5</name>
</geneLocation>
<keyword evidence="1" id="KW-0614">Plasmid</keyword>
<name>A0A0H5PB71_NOCFR</name>
<proteinExistence type="predicted"/>
<dbReference type="EMBL" id="LN868942">
    <property type="protein sequence ID" value="CRY84658.1"/>
    <property type="molecule type" value="Genomic_DNA"/>
</dbReference>
<sequence length="75" mass="8384">MPGGHPQGILVAGGNLAVIVCVEHDMTDEQVRARWAVARLRIVLAVHGQLYLRRRVRRLCPREALRSHPDPGERG</sequence>
<evidence type="ECO:0000313" key="1">
    <source>
        <dbReference type="EMBL" id="CRY84658.1"/>
    </source>
</evidence>
<protein>
    <submittedName>
        <fullName evidence="1">Uncharacterized protein</fullName>
    </submittedName>
</protein>